<name>A0AAW4IUG7_9GAMM</name>
<sequence length="195" mass="21588">MKKRYITTVATAMIDKSKTGFWQSSNIHLTFFGVSFLLLLAVSACSSESFSENGAAGADKAVMNDNKAKAEQNAQEIKDNIRNSYARLASGRSDVCPKLIQEKVGSPVVERTAEVMVDDYCDYFLYAREGKVIAVQTDNRQLEALLIVPTLHNFANGDYQVGSYDKHVIRLSYNGATYKPENLVYDVAVTVSDVH</sequence>
<proteinExistence type="predicted"/>
<evidence type="ECO:0000313" key="2">
    <source>
        <dbReference type="EMBL" id="MBO1516432.1"/>
    </source>
</evidence>
<reference evidence="2 3" key="1">
    <citation type="submission" date="2021-03" db="EMBL/GenBank/DDBJ databases">
        <authorList>
            <person name="Shang D.-D."/>
            <person name="Du Z.-J."/>
            <person name="Chen G.-J."/>
        </authorList>
    </citation>
    <scope>NUCLEOTIDE SEQUENCE [LARGE SCALE GENOMIC DNA]</scope>
    <source>
        <strain evidence="2 3">F2608</strain>
    </source>
</reference>
<dbReference type="RefSeq" id="WP_207969256.1">
    <property type="nucleotide sequence ID" value="NZ_JAGBKN010000005.1"/>
</dbReference>
<organism evidence="2 3">
    <name type="scientific">Psychrobacter halodurans</name>
    <dbReference type="NCBI Taxonomy" id="2818439"/>
    <lineage>
        <taxon>Bacteria</taxon>
        <taxon>Pseudomonadati</taxon>
        <taxon>Pseudomonadota</taxon>
        <taxon>Gammaproteobacteria</taxon>
        <taxon>Moraxellales</taxon>
        <taxon>Moraxellaceae</taxon>
        <taxon>Psychrobacter</taxon>
    </lineage>
</organism>
<evidence type="ECO:0000256" key="1">
    <source>
        <dbReference type="SAM" id="Coils"/>
    </source>
</evidence>
<dbReference type="AlphaFoldDB" id="A0AAW4IUG7"/>
<comment type="caution">
    <text evidence="2">The sequence shown here is derived from an EMBL/GenBank/DDBJ whole genome shotgun (WGS) entry which is preliminary data.</text>
</comment>
<keyword evidence="1" id="KW-0175">Coiled coil</keyword>
<dbReference type="Proteomes" id="UP000664161">
    <property type="component" value="Unassembled WGS sequence"/>
</dbReference>
<feature type="coiled-coil region" evidence="1">
    <location>
        <begin position="60"/>
        <end position="87"/>
    </location>
</feature>
<gene>
    <name evidence="2" type="ORF">J3491_03670</name>
</gene>
<evidence type="ECO:0000313" key="3">
    <source>
        <dbReference type="Proteomes" id="UP000664161"/>
    </source>
</evidence>
<protein>
    <submittedName>
        <fullName evidence="2">Uncharacterized protein</fullName>
    </submittedName>
</protein>
<keyword evidence="3" id="KW-1185">Reference proteome</keyword>
<accession>A0AAW4IUG7</accession>
<dbReference type="EMBL" id="JAGBKN010000005">
    <property type="protein sequence ID" value="MBO1516432.1"/>
    <property type="molecule type" value="Genomic_DNA"/>
</dbReference>